<organism evidence="1 2">
    <name type="scientific">Aphis glycines</name>
    <name type="common">Soybean aphid</name>
    <dbReference type="NCBI Taxonomy" id="307491"/>
    <lineage>
        <taxon>Eukaryota</taxon>
        <taxon>Metazoa</taxon>
        <taxon>Ecdysozoa</taxon>
        <taxon>Arthropoda</taxon>
        <taxon>Hexapoda</taxon>
        <taxon>Insecta</taxon>
        <taxon>Pterygota</taxon>
        <taxon>Neoptera</taxon>
        <taxon>Paraneoptera</taxon>
        <taxon>Hemiptera</taxon>
        <taxon>Sternorrhyncha</taxon>
        <taxon>Aphidomorpha</taxon>
        <taxon>Aphidoidea</taxon>
        <taxon>Aphididae</taxon>
        <taxon>Aphidini</taxon>
        <taxon>Aphis</taxon>
        <taxon>Aphis</taxon>
    </lineage>
</organism>
<accession>A0A6G0TAS8</accession>
<keyword evidence="2" id="KW-1185">Reference proteome</keyword>
<dbReference type="Proteomes" id="UP000475862">
    <property type="component" value="Unassembled WGS sequence"/>
</dbReference>
<gene>
    <name evidence="1" type="ORF">AGLY_011642</name>
</gene>
<proteinExistence type="predicted"/>
<protein>
    <submittedName>
        <fullName evidence="1">Uncharacterized protein</fullName>
    </submittedName>
</protein>
<sequence length="207" mass="23611">MEQDGANLPDLSPYNFLHEKNVLLLWYNNTGKTTKQNNKRYYIVGTMVHGAGSGLLDQLDGHSSPPVPRLPPPLLVLFQGHDFFHHFIEQPEVFFRVTQHRVPFCIVSGQAFKFRTTQYRRDVFCAWLVSETITYFFPQSCEIHTVEQGMLSSVIFVITQGALRGVGPAHFKQILLETTVTGQRLRHVEGQRHLGHGSSEPPVQVWQ</sequence>
<reference evidence="1 2" key="1">
    <citation type="submission" date="2019-08" db="EMBL/GenBank/DDBJ databases">
        <title>The genome of the soybean aphid Biotype 1, its phylome, world population structure and adaptation to the North American continent.</title>
        <authorList>
            <person name="Giordano R."/>
            <person name="Donthu R.K."/>
            <person name="Hernandez A.G."/>
            <person name="Wright C.L."/>
            <person name="Zimin A.V."/>
        </authorList>
    </citation>
    <scope>NUCLEOTIDE SEQUENCE [LARGE SCALE GENOMIC DNA]</scope>
    <source>
        <tissue evidence="1">Whole aphids</tissue>
    </source>
</reference>
<evidence type="ECO:0000313" key="1">
    <source>
        <dbReference type="EMBL" id="KAE9529546.1"/>
    </source>
</evidence>
<comment type="caution">
    <text evidence="1">The sequence shown here is derived from an EMBL/GenBank/DDBJ whole genome shotgun (WGS) entry which is preliminary data.</text>
</comment>
<dbReference type="EMBL" id="VYZN01000044">
    <property type="protein sequence ID" value="KAE9529546.1"/>
    <property type="molecule type" value="Genomic_DNA"/>
</dbReference>
<evidence type="ECO:0000313" key="2">
    <source>
        <dbReference type="Proteomes" id="UP000475862"/>
    </source>
</evidence>
<name>A0A6G0TAS8_APHGL</name>
<dbReference type="AlphaFoldDB" id="A0A6G0TAS8"/>